<organism evidence="1 3">
    <name type="scientific">Puccinia graminis f. sp. tritici</name>
    <dbReference type="NCBI Taxonomy" id="56615"/>
    <lineage>
        <taxon>Eukaryota</taxon>
        <taxon>Fungi</taxon>
        <taxon>Dikarya</taxon>
        <taxon>Basidiomycota</taxon>
        <taxon>Pucciniomycotina</taxon>
        <taxon>Pucciniomycetes</taxon>
        <taxon>Pucciniales</taxon>
        <taxon>Pucciniaceae</taxon>
        <taxon>Puccinia</taxon>
    </lineage>
</organism>
<dbReference type="EMBL" id="VDEP01000170">
    <property type="protein sequence ID" value="KAA1126978.1"/>
    <property type="molecule type" value="Genomic_DNA"/>
</dbReference>
<accession>A0A5B0ML74</accession>
<dbReference type="EMBL" id="VSWC01000145">
    <property type="protein sequence ID" value="KAA1076816.1"/>
    <property type="molecule type" value="Genomic_DNA"/>
</dbReference>
<evidence type="ECO:0000313" key="4">
    <source>
        <dbReference type="Proteomes" id="UP000325313"/>
    </source>
</evidence>
<dbReference type="Proteomes" id="UP000324748">
    <property type="component" value="Unassembled WGS sequence"/>
</dbReference>
<name>A0A5B0ML74_PUCGR</name>
<protein>
    <submittedName>
        <fullName evidence="1">Uncharacterized protein</fullName>
    </submittedName>
</protein>
<evidence type="ECO:0000313" key="3">
    <source>
        <dbReference type="Proteomes" id="UP000324748"/>
    </source>
</evidence>
<gene>
    <name evidence="1" type="ORF">PGT21_019923</name>
    <name evidence="2" type="ORF">PGTUg99_034464</name>
</gene>
<evidence type="ECO:0000313" key="1">
    <source>
        <dbReference type="EMBL" id="KAA1076816.1"/>
    </source>
</evidence>
<dbReference type="AlphaFoldDB" id="A0A5B0ML74"/>
<proteinExistence type="predicted"/>
<evidence type="ECO:0000313" key="2">
    <source>
        <dbReference type="EMBL" id="KAA1126978.1"/>
    </source>
</evidence>
<dbReference type="Proteomes" id="UP000325313">
    <property type="component" value="Unassembled WGS sequence"/>
</dbReference>
<comment type="caution">
    <text evidence="1">The sequence shown here is derived from an EMBL/GenBank/DDBJ whole genome shotgun (WGS) entry which is preliminary data.</text>
</comment>
<reference evidence="3 4" key="1">
    <citation type="submission" date="2019-05" db="EMBL/GenBank/DDBJ databases">
        <title>Emergence of the Ug99 lineage of the wheat stem rust pathogen through somatic hybridization.</title>
        <authorList>
            <person name="Li F."/>
            <person name="Upadhyaya N.M."/>
            <person name="Sperschneider J."/>
            <person name="Matny O."/>
            <person name="Nguyen-Phuc H."/>
            <person name="Mago R."/>
            <person name="Raley C."/>
            <person name="Miller M.E."/>
            <person name="Silverstein K.A.T."/>
            <person name="Henningsen E."/>
            <person name="Hirsch C.D."/>
            <person name="Visser B."/>
            <person name="Pretorius Z.A."/>
            <person name="Steffenson B.J."/>
            <person name="Schwessinger B."/>
            <person name="Dodds P.N."/>
            <person name="Figueroa M."/>
        </authorList>
    </citation>
    <scope>NUCLEOTIDE SEQUENCE [LARGE SCALE GENOMIC DNA]</scope>
    <source>
        <strain evidence="1">21-0</strain>
        <strain evidence="2 4">Ug99</strain>
    </source>
</reference>
<keyword evidence="3" id="KW-1185">Reference proteome</keyword>
<sequence>MNQLKEIRMLQAKQDEETKKLGAHFGTTNIEDVNLGFTSRTAPSSYIAPIPELNQARSLWSSYISESLNRNWPSISQNLSLSRFRIRIPSNVPVFLEQPDTEGSRFISTSSYFLLDFARQSKISVFGYQETILVVSGHRKKTASLLLFFYSTLYNSSTFLIRARKSAEFLFLVCEG</sequence>